<sequence>MDLEKQYRSMVGHLLPYGPAWDKSEPILLSLALTLSKTHVRLDDLMQEINPKTTTELIDRYEQICGLPDSCYPLDVQTLTTRRNRLDSKINLVGGISKEFFLQVLKANGYLDATITNYNNDVFTCESTCQDYLYDEEWRFYWIVNIPHDYQITEMTCNDGCDSHLRKWGDKQIECIIEKLCPSHTYVIFKYGAINA</sequence>
<proteinExistence type="predicted"/>
<dbReference type="STRING" id="1798183.GA0061080_10264"/>
<protein>
    <submittedName>
        <fullName evidence="1">Uncharacterized protein YmfQ in lambdoid prophage, DUF2313 family</fullName>
    </submittedName>
</protein>
<dbReference type="Pfam" id="PF10076">
    <property type="entry name" value="Phage_Mu_Gp48"/>
    <property type="match status" value="1"/>
</dbReference>
<dbReference type="EMBL" id="FMBA01000026">
    <property type="protein sequence ID" value="SCC10929.1"/>
    <property type="molecule type" value="Genomic_DNA"/>
</dbReference>
<name>A0A1C4BVK3_9GAMM</name>
<keyword evidence="2" id="KW-1185">Reference proteome</keyword>
<organism evidence="1 2">
    <name type="scientific">Gilliamella intestini</name>
    <dbReference type="NCBI Taxonomy" id="1798183"/>
    <lineage>
        <taxon>Bacteria</taxon>
        <taxon>Pseudomonadati</taxon>
        <taxon>Pseudomonadota</taxon>
        <taxon>Gammaproteobacteria</taxon>
        <taxon>Orbales</taxon>
        <taxon>Orbaceae</taxon>
        <taxon>Gilliamella</taxon>
    </lineage>
</organism>
<evidence type="ECO:0000313" key="1">
    <source>
        <dbReference type="EMBL" id="SCC10929.1"/>
    </source>
</evidence>
<evidence type="ECO:0000313" key="2">
    <source>
        <dbReference type="Proteomes" id="UP000199698"/>
    </source>
</evidence>
<dbReference type="Proteomes" id="UP000199698">
    <property type="component" value="Unassembled WGS sequence"/>
</dbReference>
<dbReference type="InterPro" id="IPR018755">
    <property type="entry name" value="Phage_Mu_Gp48"/>
</dbReference>
<dbReference type="AlphaFoldDB" id="A0A1C4BVK3"/>
<gene>
    <name evidence="1" type="ORF">GA0061080_10264</name>
</gene>
<reference evidence="2" key="1">
    <citation type="submission" date="2016-08" db="EMBL/GenBank/DDBJ databases">
        <authorList>
            <person name="Varghese N."/>
            <person name="Submissions Spin"/>
        </authorList>
    </citation>
    <scope>NUCLEOTIDE SEQUENCE [LARGE SCALE GENOMIC DNA]</scope>
    <source>
        <strain evidence="2">R-53144</strain>
    </source>
</reference>
<accession>A0A1C4BVK3</accession>